<sequence length="154" mass="17800">MQQQTGNGQINAPRGIERRRTERFNFIGGEVYLFAKWRDLNESQPNERHLLRLRDLSVSGISGLTDAPVAVGDTLFVQLDETLIPAAQVVWFRRVLVGFSFVEWLPQSRLSILRERHEAGHLWSPAMRLRSDLPNWWTDVGEHERGRQGIISRN</sequence>
<dbReference type="RefSeq" id="WP_380886857.1">
    <property type="nucleotide sequence ID" value="NZ_JBHUDY010000001.1"/>
</dbReference>
<dbReference type="Proteomes" id="UP001597115">
    <property type="component" value="Unassembled WGS sequence"/>
</dbReference>
<organism evidence="2 3">
    <name type="scientific">Sphingomonas tabacisoli</name>
    <dbReference type="NCBI Taxonomy" id="2249466"/>
    <lineage>
        <taxon>Bacteria</taxon>
        <taxon>Pseudomonadati</taxon>
        <taxon>Pseudomonadota</taxon>
        <taxon>Alphaproteobacteria</taxon>
        <taxon>Sphingomonadales</taxon>
        <taxon>Sphingomonadaceae</taxon>
        <taxon>Sphingomonas</taxon>
    </lineage>
</organism>
<evidence type="ECO:0000259" key="1">
    <source>
        <dbReference type="Pfam" id="PF07238"/>
    </source>
</evidence>
<name>A0ABW4I089_9SPHN</name>
<gene>
    <name evidence="2" type="ORF">ACFSCW_03270</name>
</gene>
<dbReference type="Pfam" id="PF07238">
    <property type="entry name" value="PilZ"/>
    <property type="match status" value="1"/>
</dbReference>
<keyword evidence="3" id="KW-1185">Reference proteome</keyword>
<proteinExistence type="predicted"/>
<dbReference type="InterPro" id="IPR009875">
    <property type="entry name" value="PilZ_domain"/>
</dbReference>
<evidence type="ECO:0000313" key="3">
    <source>
        <dbReference type="Proteomes" id="UP001597115"/>
    </source>
</evidence>
<feature type="domain" description="PilZ" evidence="1">
    <location>
        <begin position="17"/>
        <end position="105"/>
    </location>
</feature>
<protein>
    <submittedName>
        <fullName evidence="2">PilZ domain-containing protein</fullName>
    </submittedName>
</protein>
<dbReference type="EMBL" id="JBHUDY010000001">
    <property type="protein sequence ID" value="MFD1610818.1"/>
    <property type="molecule type" value="Genomic_DNA"/>
</dbReference>
<comment type="caution">
    <text evidence="2">The sequence shown here is derived from an EMBL/GenBank/DDBJ whole genome shotgun (WGS) entry which is preliminary data.</text>
</comment>
<dbReference type="SUPFAM" id="SSF141371">
    <property type="entry name" value="PilZ domain-like"/>
    <property type="match status" value="1"/>
</dbReference>
<evidence type="ECO:0000313" key="2">
    <source>
        <dbReference type="EMBL" id="MFD1610818.1"/>
    </source>
</evidence>
<reference evidence="3" key="1">
    <citation type="journal article" date="2019" name="Int. J. Syst. Evol. Microbiol.">
        <title>The Global Catalogue of Microorganisms (GCM) 10K type strain sequencing project: providing services to taxonomists for standard genome sequencing and annotation.</title>
        <authorList>
            <consortium name="The Broad Institute Genomics Platform"/>
            <consortium name="The Broad Institute Genome Sequencing Center for Infectious Disease"/>
            <person name="Wu L."/>
            <person name="Ma J."/>
        </authorList>
    </citation>
    <scope>NUCLEOTIDE SEQUENCE [LARGE SCALE GENOMIC DNA]</scope>
    <source>
        <strain evidence="3">CGMCC 1.16275</strain>
    </source>
</reference>
<accession>A0ABW4I089</accession>